<accession>A0A915DR26</accession>
<sequence length="152" mass="17182">MSDTDNKIEIVDLLESEESDEGEDLVDTFDSYFDDLLVSPDEEPNKKNYFSLQNAFNSKTVLFYYGGHAALFIGLQSQIMCSEAVSSALKSEFVVWAWDMSEKSSQLYEWLSCYEMIDVSQKIKHVPISRYPLLVVLVKSGTNISPVSIIQG</sequence>
<dbReference type="Pfam" id="PF21021">
    <property type="entry name" value="FAF1"/>
    <property type="match status" value="1"/>
</dbReference>
<reference evidence="3" key="1">
    <citation type="submission" date="2022-11" db="UniProtKB">
        <authorList>
            <consortium name="WormBaseParasite"/>
        </authorList>
    </citation>
    <scope>IDENTIFICATION</scope>
</reference>
<evidence type="ECO:0000313" key="3">
    <source>
        <dbReference type="WBParaSite" id="jg2201"/>
    </source>
</evidence>
<dbReference type="Proteomes" id="UP000887574">
    <property type="component" value="Unplaced"/>
</dbReference>
<keyword evidence="2" id="KW-1185">Reference proteome</keyword>
<feature type="domain" description="Fas-associated factor 1/2-like UAS" evidence="1">
    <location>
        <begin position="76"/>
        <end position="152"/>
    </location>
</feature>
<proteinExistence type="predicted"/>
<evidence type="ECO:0000313" key="2">
    <source>
        <dbReference type="Proteomes" id="UP000887574"/>
    </source>
</evidence>
<organism evidence="2 3">
    <name type="scientific">Ditylenchus dipsaci</name>
    <dbReference type="NCBI Taxonomy" id="166011"/>
    <lineage>
        <taxon>Eukaryota</taxon>
        <taxon>Metazoa</taxon>
        <taxon>Ecdysozoa</taxon>
        <taxon>Nematoda</taxon>
        <taxon>Chromadorea</taxon>
        <taxon>Rhabditida</taxon>
        <taxon>Tylenchina</taxon>
        <taxon>Tylenchomorpha</taxon>
        <taxon>Sphaerularioidea</taxon>
        <taxon>Anguinidae</taxon>
        <taxon>Anguininae</taxon>
        <taxon>Ditylenchus</taxon>
    </lineage>
</organism>
<dbReference type="Gene3D" id="3.40.30.10">
    <property type="entry name" value="Glutaredoxin"/>
    <property type="match status" value="1"/>
</dbReference>
<protein>
    <recommendedName>
        <fullName evidence="1">Fas-associated factor 1/2-like UAS domain-containing protein</fullName>
    </recommendedName>
</protein>
<dbReference type="WBParaSite" id="jg2201">
    <property type="protein sequence ID" value="jg2201"/>
    <property type="gene ID" value="jg2201"/>
</dbReference>
<name>A0A915DR26_9BILA</name>
<dbReference type="AlphaFoldDB" id="A0A915DR26"/>
<evidence type="ECO:0000259" key="1">
    <source>
        <dbReference type="Pfam" id="PF21021"/>
    </source>
</evidence>
<dbReference type="InterPro" id="IPR049483">
    <property type="entry name" value="FAF1_2-like_UAS"/>
</dbReference>